<dbReference type="CDD" id="cd00397">
    <property type="entry name" value="DNA_BRE_C"/>
    <property type="match status" value="1"/>
</dbReference>
<evidence type="ECO:0000256" key="1">
    <source>
        <dbReference type="ARBA" id="ARBA00023172"/>
    </source>
</evidence>
<dbReference type="GO" id="GO:0015074">
    <property type="term" value="P:DNA integration"/>
    <property type="evidence" value="ECO:0007669"/>
    <property type="project" value="InterPro"/>
</dbReference>
<reference evidence="3" key="1">
    <citation type="journal article" date="2015" name="Nature">
        <title>Complex archaea that bridge the gap between prokaryotes and eukaryotes.</title>
        <authorList>
            <person name="Spang A."/>
            <person name="Saw J.H."/>
            <person name="Jorgensen S.L."/>
            <person name="Zaremba-Niedzwiedzka K."/>
            <person name="Martijn J."/>
            <person name="Lind A.E."/>
            <person name="van Eijk R."/>
            <person name="Schleper C."/>
            <person name="Guy L."/>
            <person name="Ettema T.J."/>
        </authorList>
    </citation>
    <scope>NUCLEOTIDE SEQUENCE</scope>
</reference>
<dbReference type="GO" id="GO:0003677">
    <property type="term" value="F:DNA binding"/>
    <property type="evidence" value="ECO:0007669"/>
    <property type="project" value="InterPro"/>
</dbReference>
<dbReference type="InterPro" id="IPR002104">
    <property type="entry name" value="Integrase_catalytic"/>
</dbReference>
<sequence>MSLNQKKHEWVPYQEIKNTIESMTNPEIKAFTSLMFATGCRVGEMSYNYEHNYAVYTIDDEDNKIKTGEKKVVTNGIRVKDIDINESRIRIRSPNFKYRKMTEKKAYVTLKLEPWLFWIIVNYISGWKPEEYIFSHSKRYYQYQLKKAGWKYTSHSLRKSRANFMLFDVSMNPRAVADMLGHADLTQIMTYTKTPESEYLDKMDKAKLPGDNLE</sequence>
<dbReference type="InterPro" id="IPR013762">
    <property type="entry name" value="Integrase-like_cat_sf"/>
</dbReference>
<evidence type="ECO:0000259" key="2">
    <source>
        <dbReference type="PROSITE" id="PS51898"/>
    </source>
</evidence>
<organism evidence="3">
    <name type="scientific">marine sediment metagenome</name>
    <dbReference type="NCBI Taxonomy" id="412755"/>
    <lineage>
        <taxon>unclassified sequences</taxon>
        <taxon>metagenomes</taxon>
        <taxon>ecological metagenomes</taxon>
    </lineage>
</organism>
<dbReference type="InterPro" id="IPR011010">
    <property type="entry name" value="DNA_brk_join_enz"/>
</dbReference>
<dbReference type="Pfam" id="PF00589">
    <property type="entry name" value="Phage_integrase"/>
    <property type="match status" value="1"/>
</dbReference>
<dbReference type="SUPFAM" id="SSF56349">
    <property type="entry name" value="DNA breaking-rejoining enzymes"/>
    <property type="match status" value="1"/>
</dbReference>
<name>A0A0F9SWZ3_9ZZZZ</name>
<dbReference type="GO" id="GO:0006310">
    <property type="term" value="P:DNA recombination"/>
    <property type="evidence" value="ECO:0007669"/>
    <property type="project" value="UniProtKB-KW"/>
</dbReference>
<dbReference type="AlphaFoldDB" id="A0A0F9SWZ3"/>
<proteinExistence type="predicted"/>
<protein>
    <recommendedName>
        <fullName evidence="2">Tyr recombinase domain-containing protein</fullName>
    </recommendedName>
</protein>
<feature type="domain" description="Tyr recombinase" evidence="2">
    <location>
        <begin position="6"/>
        <end position="205"/>
    </location>
</feature>
<dbReference type="PROSITE" id="PS51898">
    <property type="entry name" value="TYR_RECOMBINASE"/>
    <property type="match status" value="1"/>
</dbReference>
<dbReference type="EMBL" id="LAZR01000483">
    <property type="protein sequence ID" value="KKN67147.1"/>
    <property type="molecule type" value="Genomic_DNA"/>
</dbReference>
<dbReference type="Gene3D" id="1.10.443.10">
    <property type="entry name" value="Intergrase catalytic core"/>
    <property type="match status" value="1"/>
</dbReference>
<gene>
    <name evidence="3" type="ORF">LCGC14_0464940</name>
</gene>
<keyword evidence="1" id="KW-0233">DNA recombination</keyword>
<evidence type="ECO:0000313" key="3">
    <source>
        <dbReference type="EMBL" id="KKN67147.1"/>
    </source>
</evidence>
<accession>A0A0F9SWZ3</accession>
<comment type="caution">
    <text evidence="3">The sequence shown here is derived from an EMBL/GenBank/DDBJ whole genome shotgun (WGS) entry which is preliminary data.</text>
</comment>